<proteinExistence type="predicted"/>
<dbReference type="Proteomes" id="UP000186341">
    <property type="component" value="Unassembled WGS sequence"/>
</dbReference>
<evidence type="ECO:0000313" key="1">
    <source>
        <dbReference type="EMBL" id="OLU41671.1"/>
    </source>
</evidence>
<evidence type="ECO:0000313" key="2">
    <source>
        <dbReference type="Proteomes" id="UP000186341"/>
    </source>
</evidence>
<accession>A0A1U7NHV4</accession>
<keyword evidence="2" id="KW-1185">Reference proteome</keyword>
<dbReference type="OrthoDB" id="3078647at2"/>
<sequence>MDSISAEFHPNERLLRAIWPNDGKYNQYWKCDRPSSACFKDRRGLSVNRTAGRDFQGVLEITKKSFSNSVIASVSVQDCKDINAKPKYLPSKSNELHSEIHKDDQCKCLSASQARELAKRAKIDYKPV</sequence>
<comment type="caution">
    <text evidence="1">The sequence shown here is derived from an EMBL/GenBank/DDBJ whole genome shotgun (WGS) entry which is preliminary data.</text>
</comment>
<organism evidence="1 2">
    <name type="scientific">Ileibacterium valens</name>
    <dbReference type="NCBI Taxonomy" id="1862668"/>
    <lineage>
        <taxon>Bacteria</taxon>
        <taxon>Bacillati</taxon>
        <taxon>Bacillota</taxon>
        <taxon>Erysipelotrichia</taxon>
        <taxon>Erysipelotrichales</taxon>
        <taxon>Erysipelotrichaceae</taxon>
        <taxon>Ileibacterium</taxon>
    </lineage>
</organism>
<dbReference type="RefSeq" id="WP_075818206.1">
    <property type="nucleotide sequence ID" value="NZ_CAPNHH010000019.1"/>
</dbReference>
<gene>
    <name evidence="1" type="ORF">BO222_02915</name>
</gene>
<dbReference type="AlphaFoldDB" id="A0A1U7NHV4"/>
<name>A0A1U7NHV4_9FIRM</name>
<dbReference type="GeneID" id="82202180"/>
<protein>
    <submittedName>
        <fullName evidence="1">Uncharacterized protein</fullName>
    </submittedName>
</protein>
<reference evidence="1 2" key="1">
    <citation type="submission" date="2016-11" db="EMBL/GenBank/DDBJ databases">
        <title>Description of two novel members of the family Erysipelotrichaceae: Ileibacterium lipovorans gen. nov., sp. nov. and Dubosiella newyorkensis, gen. nov., sp. nov.</title>
        <authorList>
            <person name="Cox L.M."/>
            <person name="Sohn J."/>
            <person name="Tyrrell K.L."/>
            <person name="Citron D.M."/>
            <person name="Lawson P.A."/>
            <person name="Patel N.B."/>
            <person name="Iizumi T."/>
            <person name="Perez-Perez G.I."/>
            <person name="Goldstein E.J."/>
            <person name="Blaser M.J."/>
        </authorList>
    </citation>
    <scope>NUCLEOTIDE SEQUENCE [LARGE SCALE GENOMIC DNA]</scope>
    <source>
        <strain evidence="1 2">NYU-BL-A3</strain>
    </source>
</reference>
<dbReference type="EMBL" id="MPJW01000078">
    <property type="protein sequence ID" value="OLU41671.1"/>
    <property type="molecule type" value="Genomic_DNA"/>
</dbReference>